<dbReference type="CDD" id="cd13831">
    <property type="entry name" value="HU"/>
    <property type="match status" value="1"/>
</dbReference>
<dbReference type="PRINTS" id="PR01727">
    <property type="entry name" value="DNABINDINGHU"/>
</dbReference>
<dbReference type="AlphaFoldDB" id="A0A2R4VY77"/>
<dbReference type="GO" id="GO:0003677">
    <property type="term" value="F:DNA binding"/>
    <property type="evidence" value="ECO:0007669"/>
    <property type="project" value="UniProtKB-KW"/>
</dbReference>
<accession>A0A2R4VY77</accession>
<keyword evidence="8" id="KW-1185">Reference proteome</keyword>
<dbReference type="KEGG" id="taci:TDSAC_0116"/>
<dbReference type="Pfam" id="PF00216">
    <property type="entry name" value="Bac_DNA_binding"/>
    <property type="match status" value="1"/>
</dbReference>
<protein>
    <submittedName>
        <fullName evidence="7">Bacterial nucleoid protein Hbs</fullName>
    </submittedName>
</protein>
<comment type="similarity">
    <text evidence="2 5">Belongs to the bacterial histone-like protein family.</text>
</comment>
<proteinExistence type="inferred from homology"/>
<feature type="region of interest" description="Disordered" evidence="6">
    <location>
        <begin position="82"/>
        <end position="106"/>
    </location>
</feature>
<keyword evidence="4" id="KW-0238">DNA-binding</keyword>
<evidence type="ECO:0000313" key="8">
    <source>
        <dbReference type="Proteomes" id="UP000244792"/>
    </source>
</evidence>
<dbReference type="Gene3D" id="4.10.520.10">
    <property type="entry name" value="IHF-like DNA-binding proteins"/>
    <property type="match status" value="1"/>
</dbReference>
<keyword evidence="3" id="KW-0226">DNA condensation</keyword>
<reference evidence="7 8" key="1">
    <citation type="submission" date="2017-04" db="EMBL/GenBank/DDBJ databases">
        <title>Genomic insights into metabolism of Thermodesulfobium acidiphilum.</title>
        <authorList>
            <person name="Toshchakov S.V."/>
            <person name="Frolov E.N."/>
            <person name="Kublanov I.V."/>
            <person name="Samarov N.I."/>
            <person name="Novikov A."/>
            <person name="Lebedinsky A.V."/>
            <person name="Bonch-Osmolovskaya E.A."/>
            <person name="Chernyh N.A."/>
        </authorList>
    </citation>
    <scope>NUCLEOTIDE SEQUENCE [LARGE SCALE GENOMIC DNA]</scope>
    <source>
        <strain evidence="7 8">3127-1</strain>
    </source>
</reference>
<evidence type="ECO:0000313" key="7">
    <source>
        <dbReference type="EMBL" id="AWB09503.1"/>
    </source>
</evidence>
<dbReference type="GO" id="GO:0006270">
    <property type="term" value="P:DNA replication initiation"/>
    <property type="evidence" value="ECO:0007669"/>
    <property type="project" value="UniProtKB-ARBA"/>
</dbReference>
<dbReference type="EMBL" id="CP020921">
    <property type="protein sequence ID" value="AWB09503.1"/>
    <property type="molecule type" value="Genomic_DNA"/>
</dbReference>
<dbReference type="Proteomes" id="UP000244792">
    <property type="component" value="Chromosome"/>
</dbReference>
<evidence type="ECO:0000256" key="6">
    <source>
        <dbReference type="SAM" id="MobiDB-lite"/>
    </source>
</evidence>
<dbReference type="PANTHER" id="PTHR33175:SF3">
    <property type="entry name" value="DNA-BINDING PROTEIN HU-BETA"/>
    <property type="match status" value="1"/>
</dbReference>
<organism evidence="7 8">
    <name type="scientific">Thermodesulfobium acidiphilum</name>
    <dbReference type="NCBI Taxonomy" id="1794699"/>
    <lineage>
        <taxon>Bacteria</taxon>
        <taxon>Pseudomonadati</taxon>
        <taxon>Thermodesulfobiota</taxon>
        <taxon>Thermodesulfobiia</taxon>
        <taxon>Thermodesulfobiales</taxon>
        <taxon>Thermodesulfobiaceae</taxon>
        <taxon>Thermodesulfobium</taxon>
    </lineage>
</organism>
<dbReference type="RefSeq" id="WP_108307870.1">
    <property type="nucleotide sequence ID" value="NZ_CP020921.1"/>
</dbReference>
<dbReference type="GO" id="GO:0042802">
    <property type="term" value="F:identical protein binding"/>
    <property type="evidence" value="ECO:0007669"/>
    <property type="project" value="UniProtKB-ARBA"/>
</dbReference>
<dbReference type="InterPro" id="IPR000119">
    <property type="entry name" value="Hist_DNA-bd"/>
</dbReference>
<dbReference type="GO" id="GO:0030261">
    <property type="term" value="P:chromosome condensation"/>
    <property type="evidence" value="ECO:0007669"/>
    <property type="project" value="UniProtKB-KW"/>
</dbReference>
<evidence type="ECO:0000256" key="3">
    <source>
        <dbReference type="ARBA" id="ARBA00023067"/>
    </source>
</evidence>
<comment type="function">
    <text evidence="1">Histone-like DNA-binding protein which is capable of wrapping DNA to stabilize it, and thus to prevent its denaturation under extreme environmental conditions.</text>
</comment>
<dbReference type="GO" id="GO:0006351">
    <property type="term" value="P:DNA-templated transcription"/>
    <property type="evidence" value="ECO:0007669"/>
    <property type="project" value="UniProtKB-ARBA"/>
</dbReference>
<dbReference type="GO" id="GO:0030527">
    <property type="term" value="F:structural constituent of chromatin"/>
    <property type="evidence" value="ECO:0007669"/>
    <property type="project" value="InterPro"/>
</dbReference>
<feature type="compositionally biased region" description="Basic and acidic residues" evidence="6">
    <location>
        <begin position="85"/>
        <end position="99"/>
    </location>
</feature>
<dbReference type="SMART" id="SM00411">
    <property type="entry name" value="BHL"/>
    <property type="match status" value="1"/>
</dbReference>
<dbReference type="InterPro" id="IPR010992">
    <property type="entry name" value="IHF-like_DNA-bd_dom_sf"/>
</dbReference>
<gene>
    <name evidence="7" type="ORF">TDSAC_0116</name>
</gene>
<dbReference type="FunFam" id="4.10.520.10:FF:000001">
    <property type="entry name" value="DNA-binding protein HU"/>
    <property type="match status" value="1"/>
</dbReference>
<evidence type="ECO:0000256" key="2">
    <source>
        <dbReference type="ARBA" id="ARBA00010529"/>
    </source>
</evidence>
<evidence type="ECO:0000256" key="1">
    <source>
        <dbReference type="ARBA" id="ARBA00003819"/>
    </source>
</evidence>
<evidence type="ECO:0000256" key="5">
    <source>
        <dbReference type="RuleBase" id="RU003939"/>
    </source>
</evidence>
<dbReference type="PANTHER" id="PTHR33175">
    <property type="entry name" value="DNA-BINDING PROTEIN HU"/>
    <property type="match status" value="1"/>
</dbReference>
<dbReference type="GO" id="GO:1990103">
    <property type="term" value="C:DnaA-HU complex"/>
    <property type="evidence" value="ECO:0007669"/>
    <property type="project" value="UniProtKB-ARBA"/>
</dbReference>
<name>A0A2R4VY77_THEAF</name>
<dbReference type="GO" id="GO:0005829">
    <property type="term" value="C:cytosol"/>
    <property type="evidence" value="ECO:0007669"/>
    <property type="project" value="TreeGrafter"/>
</dbReference>
<evidence type="ECO:0000256" key="4">
    <source>
        <dbReference type="ARBA" id="ARBA00023125"/>
    </source>
</evidence>
<dbReference type="GO" id="GO:1990178">
    <property type="term" value="C:HU-DNA complex"/>
    <property type="evidence" value="ECO:0007669"/>
    <property type="project" value="UniProtKB-ARBA"/>
</dbReference>
<sequence length="106" mass="11875">MRKTDLINAVAEKCKGMTKKDCTGVVEAVFDSIKDALKRNEKVQLIGFGTFEVRERKERKGRNPRSKEEIIIPAMKTPGFKAGKALKEAVQPKKTEKKSVKGAKKK</sequence>
<dbReference type="SUPFAM" id="SSF47729">
    <property type="entry name" value="IHF-like DNA-binding proteins"/>
    <property type="match status" value="1"/>
</dbReference>
<dbReference type="OrthoDB" id="9799835at2"/>